<evidence type="ECO:0000313" key="2">
    <source>
        <dbReference type="Ensembl" id="ENSCPBP00000020399.1"/>
    </source>
</evidence>
<accession>A0A8C3HM67</accession>
<protein>
    <submittedName>
        <fullName evidence="2">Uncharacterized protein</fullName>
    </submittedName>
</protein>
<evidence type="ECO:0000256" key="1">
    <source>
        <dbReference type="SAM" id="MobiDB-lite"/>
    </source>
</evidence>
<sequence length="162" mass="17193">AAQVSSSVASYRGVGEERPVRALRCTGPLRTRPWEMGAEILGRGEENSRGGRGTPAPDDLHGSAPPPTAPCSWGLSPVQTLLLACLPPTSAQPDLSRTGGNQANPACLLARLISKRILYHKMSKVTNMNLERPFARASASERAVLPDDPVKVVSSEISIRAS</sequence>
<feature type="region of interest" description="Disordered" evidence="1">
    <location>
        <begin position="34"/>
        <end position="72"/>
    </location>
</feature>
<dbReference type="Ensembl" id="ENSCPBT00000024006.1">
    <property type="protein sequence ID" value="ENSCPBP00000020399.1"/>
    <property type="gene ID" value="ENSCPBG00000014674.1"/>
</dbReference>
<reference evidence="2" key="1">
    <citation type="submission" date="2025-08" db="UniProtKB">
        <authorList>
            <consortium name="Ensembl"/>
        </authorList>
    </citation>
    <scope>IDENTIFICATION</scope>
</reference>
<keyword evidence="3" id="KW-1185">Reference proteome</keyword>
<dbReference type="AlphaFoldDB" id="A0A8C3HM67"/>
<dbReference type="Proteomes" id="UP000694380">
    <property type="component" value="Unplaced"/>
</dbReference>
<organism evidence="2 3">
    <name type="scientific">Chrysemys picta bellii</name>
    <name type="common">Western painted turtle</name>
    <name type="synonym">Emys bellii</name>
    <dbReference type="NCBI Taxonomy" id="8478"/>
    <lineage>
        <taxon>Eukaryota</taxon>
        <taxon>Metazoa</taxon>
        <taxon>Chordata</taxon>
        <taxon>Craniata</taxon>
        <taxon>Vertebrata</taxon>
        <taxon>Euteleostomi</taxon>
        <taxon>Archelosauria</taxon>
        <taxon>Testudinata</taxon>
        <taxon>Testudines</taxon>
        <taxon>Cryptodira</taxon>
        <taxon>Durocryptodira</taxon>
        <taxon>Testudinoidea</taxon>
        <taxon>Emydidae</taxon>
        <taxon>Chrysemys</taxon>
    </lineage>
</organism>
<reference evidence="2" key="2">
    <citation type="submission" date="2025-09" db="UniProtKB">
        <authorList>
            <consortium name="Ensembl"/>
        </authorList>
    </citation>
    <scope>IDENTIFICATION</scope>
</reference>
<evidence type="ECO:0000313" key="3">
    <source>
        <dbReference type="Proteomes" id="UP000694380"/>
    </source>
</evidence>
<name>A0A8C3HM67_CHRPI</name>
<proteinExistence type="predicted"/>